<proteinExistence type="predicted"/>
<organism evidence="1 2">
    <name type="scientific">Parabacteroides distasonis</name>
    <dbReference type="NCBI Taxonomy" id="823"/>
    <lineage>
        <taxon>Bacteria</taxon>
        <taxon>Pseudomonadati</taxon>
        <taxon>Bacteroidota</taxon>
        <taxon>Bacteroidia</taxon>
        <taxon>Bacteroidales</taxon>
        <taxon>Tannerellaceae</taxon>
        <taxon>Parabacteroides</taxon>
    </lineage>
</organism>
<evidence type="ECO:0000313" key="1">
    <source>
        <dbReference type="EMBL" id="OUP21274.1"/>
    </source>
</evidence>
<reference evidence="2" key="1">
    <citation type="submission" date="2017-04" db="EMBL/GenBank/DDBJ databases">
        <title>Function of individual gut microbiota members based on whole genome sequencing of pure cultures obtained from chicken caecum.</title>
        <authorList>
            <person name="Medvecky M."/>
            <person name="Cejkova D."/>
            <person name="Polansky O."/>
            <person name="Karasova D."/>
            <person name="Kubasova T."/>
            <person name="Cizek A."/>
            <person name="Rychlik I."/>
        </authorList>
    </citation>
    <scope>NUCLEOTIDE SEQUENCE [LARGE SCALE GENOMIC DNA]</scope>
    <source>
        <strain evidence="2">An199</strain>
    </source>
</reference>
<comment type="caution">
    <text evidence="1">The sequence shown here is derived from an EMBL/GenBank/DDBJ whole genome shotgun (WGS) entry which is preliminary data.</text>
</comment>
<dbReference type="Proteomes" id="UP000195950">
    <property type="component" value="Unassembled WGS sequence"/>
</dbReference>
<accession>A0A1Y4ILS8</accession>
<gene>
    <name evidence="1" type="ORF">B5F32_05580</name>
</gene>
<protein>
    <submittedName>
        <fullName evidence="1">Uncharacterized protein</fullName>
    </submittedName>
</protein>
<evidence type="ECO:0000313" key="2">
    <source>
        <dbReference type="Proteomes" id="UP000195950"/>
    </source>
</evidence>
<sequence length="100" mass="11483">MLNISSTIETDEIIMNSKYNYIIVQSVRCNNGVQHGDIHVCPVPGQYPFTPDLFVECPKSMKTDYPVGTKFRIKAKITDKEGGTPFIYSHYSWPFEVIYE</sequence>
<dbReference type="AlphaFoldDB" id="A0A1Y4ILS8"/>
<dbReference type="EMBL" id="NFJX01000003">
    <property type="protein sequence ID" value="OUP21274.1"/>
    <property type="molecule type" value="Genomic_DNA"/>
</dbReference>
<name>A0A1Y4ILS8_PARDI</name>